<organism evidence="1 2">
    <name type="scientific">Novosphingobium bradum</name>
    <dbReference type="NCBI Taxonomy" id="1737444"/>
    <lineage>
        <taxon>Bacteria</taxon>
        <taxon>Pseudomonadati</taxon>
        <taxon>Pseudomonadota</taxon>
        <taxon>Alphaproteobacteria</taxon>
        <taxon>Sphingomonadales</taxon>
        <taxon>Sphingomonadaceae</taxon>
        <taxon>Novosphingobium</taxon>
    </lineage>
</organism>
<name>A0ABV7IVE5_9SPHN</name>
<reference evidence="2" key="1">
    <citation type="journal article" date="2019" name="Int. J. Syst. Evol. Microbiol.">
        <title>The Global Catalogue of Microorganisms (GCM) 10K type strain sequencing project: providing services to taxonomists for standard genome sequencing and annotation.</title>
        <authorList>
            <consortium name="The Broad Institute Genomics Platform"/>
            <consortium name="The Broad Institute Genome Sequencing Center for Infectious Disease"/>
            <person name="Wu L."/>
            <person name="Ma J."/>
        </authorList>
    </citation>
    <scope>NUCLEOTIDE SEQUENCE [LARGE SCALE GENOMIC DNA]</scope>
    <source>
        <strain evidence="2">KCTC 42984</strain>
    </source>
</reference>
<evidence type="ECO:0000313" key="1">
    <source>
        <dbReference type="EMBL" id="MFC3175211.1"/>
    </source>
</evidence>
<proteinExistence type="predicted"/>
<accession>A0ABV7IVE5</accession>
<comment type="caution">
    <text evidence="1">The sequence shown here is derived from an EMBL/GenBank/DDBJ whole genome shotgun (WGS) entry which is preliminary data.</text>
</comment>
<dbReference type="EMBL" id="JBHRTQ010000011">
    <property type="protein sequence ID" value="MFC3175211.1"/>
    <property type="molecule type" value="Genomic_DNA"/>
</dbReference>
<evidence type="ECO:0000313" key="2">
    <source>
        <dbReference type="Proteomes" id="UP001595604"/>
    </source>
</evidence>
<dbReference type="RefSeq" id="WP_379510591.1">
    <property type="nucleotide sequence ID" value="NZ_JBHRTQ010000011.1"/>
</dbReference>
<keyword evidence="2" id="KW-1185">Reference proteome</keyword>
<dbReference type="Proteomes" id="UP001595604">
    <property type="component" value="Unassembled WGS sequence"/>
</dbReference>
<gene>
    <name evidence="1" type="ORF">ACFOD9_13200</name>
</gene>
<sequence>MVDLFALTIAHGLLALAAWRLVLRGDLDRDPVAEPDRDAGEGPPRG</sequence>
<protein>
    <submittedName>
        <fullName evidence="1">Uncharacterized protein</fullName>
    </submittedName>
</protein>